<evidence type="ECO:0000256" key="2">
    <source>
        <dbReference type="SAM" id="MobiDB-lite"/>
    </source>
</evidence>
<feature type="region of interest" description="Disordered" evidence="2">
    <location>
        <begin position="56"/>
        <end position="132"/>
    </location>
</feature>
<feature type="region of interest" description="Disordered" evidence="2">
    <location>
        <begin position="331"/>
        <end position="352"/>
    </location>
</feature>
<feature type="compositionally biased region" description="Low complexity" evidence="2">
    <location>
        <begin position="332"/>
        <end position="352"/>
    </location>
</feature>
<feature type="region of interest" description="Disordered" evidence="2">
    <location>
        <begin position="144"/>
        <end position="304"/>
    </location>
</feature>
<dbReference type="Proteomes" id="UP001447188">
    <property type="component" value="Unassembled WGS sequence"/>
</dbReference>
<keyword evidence="1" id="KW-0862">Zinc</keyword>
<dbReference type="PANTHER" id="PTHR22996">
    <property type="entry name" value="MAHOGUNIN"/>
    <property type="match status" value="1"/>
</dbReference>
<dbReference type="InterPro" id="IPR045194">
    <property type="entry name" value="MGRN1/RNF157-like"/>
</dbReference>
<keyword evidence="4" id="KW-0012">Acyltransferase</keyword>
<name>A0ABR3GKB0_9PEZI</name>
<feature type="compositionally biased region" description="Polar residues" evidence="2">
    <location>
        <begin position="291"/>
        <end position="304"/>
    </location>
</feature>
<evidence type="ECO:0000313" key="5">
    <source>
        <dbReference type="Proteomes" id="UP001447188"/>
    </source>
</evidence>
<dbReference type="Gene3D" id="3.30.40.10">
    <property type="entry name" value="Zinc/RING finger domain, C3HC4 (zinc finger)"/>
    <property type="match status" value="1"/>
</dbReference>
<dbReference type="EMBL" id="JBBBZM010000052">
    <property type="protein sequence ID" value="KAL0636316.1"/>
    <property type="molecule type" value="Genomic_DNA"/>
</dbReference>
<dbReference type="EC" id="2.3.2.27" evidence="4"/>
<keyword evidence="1" id="KW-0863">Zinc-finger</keyword>
<organism evidence="4 5">
    <name type="scientific">Discina gigas</name>
    <dbReference type="NCBI Taxonomy" id="1032678"/>
    <lineage>
        <taxon>Eukaryota</taxon>
        <taxon>Fungi</taxon>
        <taxon>Dikarya</taxon>
        <taxon>Ascomycota</taxon>
        <taxon>Pezizomycotina</taxon>
        <taxon>Pezizomycetes</taxon>
        <taxon>Pezizales</taxon>
        <taxon>Discinaceae</taxon>
        <taxon>Discina</taxon>
    </lineage>
</organism>
<feature type="compositionally biased region" description="Low complexity" evidence="2">
    <location>
        <begin position="262"/>
        <end position="275"/>
    </location>
</feature>
<feature type="compositionally biased region" description="Low complexity" evidence="2">
    <location>
        <begin position="166"/>
        <end position="178"/>
    </location>
</feature>
<keyword evidence="1" id="KW-0479">Metal-binding</keyword>
<evidence type="ECO:0000256" key="1">
    <source>
        <dbReference type="PROSITE-ProRule" id="PRU00175"/>
    </source>
</evidence>
<sequence length="567" mass="62135">MFHYLERLLRLSPSQTPGQRPTLVYCPSCGGKAAPPFVPGRVNDLTIGEMLVNRARRPPNVSGHSSGGPSATPVPGPPSNQDGDGDDNNDSPESPRQSATRNGRPRSGVYQSPSNSRNPGGMASPRRSAPQPARKTFFQFLAEQGDANSSRSEITPQPTVTPPRVTPQTRRRPAAAQRSPNLPPNLFQFLEQGDANPSRSEITPQPTATPPRVTPQTRRRPAAAQRSPNLPPNLFQFLEQGDANPSRSEITPQPTATPPRVTPQTRRRPAAAQRSPNPPPNVFQILEDQGDANSPRSEITPQPTATLPIVTPQAWRFLAAALSHSDATEAVRVTPQTRGPGPTPAPATARRAPVSTWDFENNIRSWVGDDGLSSDVEAPTARPATDTRKPTNIRQVAEDASVLLEIFSRTEPKDDSEIDQEHKQMIDDAFNHILQIKERFRIMAIESKKPPTLASDDMKVDAGCIICYNYIADTVLMPCKHLALCTSCCDEMGINEKDVPGPRTVRCPVCRAVILDRTLRNSKGEWSKNVKLQQTPLIAQLELVPVPIGFNLWTTGVTTKCWNWKTF</sequence>
<keyword evidence="4" id="KW-0808">Transferase</keyword>
<reference evidence="4 5" key="1">
    <citation type="submission" date="2024-02" db="EMBL/GenBank/DDBJ databases">
        <title>Discinaceae phylogenomics.</title>
        <authorList>
            <person name="Dirks A.C."/>
            <person name="James T.Y."/>
        </authorList>
    </citation>
    <scope>NUCLEOTIDE SEQUENCE [LARGE SCALE GENOMIC DNA]</scope>
    <source>
        <strain evidence="4 5">ACD0624</strain>
    </source>
</reference>
<dbReference type="SMART" id="SM00184">
    <property type="entry name" value="RING"/>
    <property type="match status" value="1"/>
</dbReference>
<comment type="caution">
    <text evidence="4">The sequence shown here is derived from an EMBL/GenBank/DDBJ whole genome shotgun (WGS) entry which is preliminary data.</text>
</comment>
<gene>
    <name evidence="4" type="primary">MGRN1</name>
    <name evidence="4" type="ORF">Q9L58_004662</name>
</gene>
<protein>
    <submittedName>
        <fullName evidence="4">E3 ubiquitin-protein ligase mgrn1</fullName>
        <ecNumber evidence="4">2.3.2.27</ecNumber>
    </submittedName>
</protein>
<feature type="domain" description="RING-type" evidence="3">
    <location>
        <begin position="464"/>
        <end position="511"/>
    </location>
</feature>
<dbReference type="SUPFAM" id="SSF57850">
    <property type="entry name" value="RING/U-box"/>
    <property type="match status" value="1"/>
</dbReference>
<dbReference type="InterPro" id="IPR001841">
    <property type="entry name" value="Znf_RING"/>
</dbReference>
<accession>A0ABR3GKB0</accession>
<dbReference type="PANTHER" id="PTHR22996:SF0">
    <property type="entry name" value="RE60872P-RELATED"/>
    <property type="match status" value="1"/>
</dbReference>
<keyword evidence="5" id="KW-1185">Reference proteome</keyword>
<feature type="compositionally biased region" description="Low complexity" evidence="2">
    <location>
        <begin position="214"/>
        <end position="226"/>
    </location>
</feature>
<feature type="compositionally biased region" description="Polar residues" evidence="2">
    <location>
        <begin position="109"/>
        <end position="118"/>
    </location>
</feature>
<dbReference type="InterPro" id="IPR013083">
    <property type="entry name" value="Znf_RING/FYVE/PHD"/>
</dbReference>
<dbReference type="GO" id="GO:0061630">
    <property type="term" value="F:ubiquitin protein ligase activity"/>
    <property type="evidence" value="ECO:0007669"/>
    <property type="project" value="UniProtKB-EC"/>
</dbReference>
<dbReference type="PROSITE" id="PS50089">
    <property type="entry name" value="ZF_RING_2"/>
    <property type="match status" value="1"/>
</dbReference>
<dbReference type="Pfam" id="PF13920">
    <property type="entry name" value="zf-C3HC4_3"/>
    <property type="match status" value="1"/>
</dbReference>
<evidence type="ECO:0000313" key="4">
    <source>
        <dbReference type="EMBL" id="KAL0636316.1"/>
    </source>
</evidence>
<proteinExistence type="predicted"/>
<evidence type="ECO:0000259" key="3">
    <source>
        <dbReference type="PROSITE" id="PS50089"/>
    </source>
</evidence>